<keyword evidence="1" id="KW-0813">Transport</keyword>
<evidence type="ECO:0000256" key="1">
    <source>
        <dbReference type="ARBA" id="ARBA00022448"/>
    </source>
</evidence>
<accession>A0ABX7AWF4</accession>
<keyword evidence="2" id="KW-0547">Nucleotide-binding</keyword>
<dbReference type="SMART" id="SM00382">
    <property type="entry name" value="AAA"/>
    <property type="match status" value="1"/>
</dbReference>
<dbReference type="Gene3D" id="3.40.50.300">
    <property type="entry name" value="P-loop containing nucleotide triphosphate hydrolases"/>
    <property type="match status" value="1"/>
</dbReference>
<evidence type="ECO:0000256" key="3">
    <source>
        <dbReference type="ARBA" id="ARBA00022840"/>
    </source>
</evidence>
<feature type="domain" description="ABC transporter" evidence="4">
    <location>
        <begin position="23"/>
        <end position="240"/>
    </location>
</feature>
<dbReference type="InterPro" id="IPR003593">
    <property type="entry name" value="AAA+_ATPase"/>
</dbReference>
<dbReference type="InterPro" id="IPR027417">
    <property type="entry name" value="P-loop_NTPase"/>
</dbReference>
<keyword evidence="3 5" id="KW-0067">ATP-binding</keyword>
<dbReference type="SUPFAM" id="SSF52540">
    <property type="entry name" value="P-loop containing nucleoside triphosphate hydrolases"/>
    <property type="match status" value="1"/>
</dbReference>
<keyword evidence="6" id="KW-1185">Reference proteome</keyword>
<dbReference type="PANTHER" id="PTHR42939">
    <property type="entry name" value="ABC TRANSPORTER ATP-BINDING PROTEIN ALBC-RELATED"/>
    <property type="match status" value="1"/>
</dbReference>
<evidence type="ECO:0000313" key="6">
    <source>
        <dbReference type="Proteomes" id="UP000596049"/>
    </source>
</evidence>
<dbReference type="InterPro" id="IPR051782">
    <property type="entry name" value="ABC_Transporter_VariousFunc"/>
</dbReference>
<sequence>MNEHILETRQLKENYQTNNEQILKVESLKKKYHNQTVLQNINLSLNAHDVYALVGINGSGKTTLLSILSGLVHSDEGTIHIDKKIKKENPTGFAFQPTSLYPYLSGKDNIDLLSPRPSNAYEILNRLNQSEKILSKKVKKLSFGQKQRLGLSIALSKEANLYLLDEPTNGLDVASCKNLVEIIKDMASNGSAFIIASHEWDIIEQCCNRLGMIYNGTIRKELDTFQGISEVNLPIIQMKTLNPIRKEEIETIVDVFECVELDDQTWRLTISSEQSVQTVQQLLIMKNILIQEWINIKPVQEWENLYNQWVKEEDINARNI</sequence>
<proteinExistence type="predicted"/>
<dbReference type="Proteomes" id="UP000596049">
    <property type="component" value="Chromosome"/>
</dbReference>
<dbReference type="InterPro" id="IPR017871">
    <property type="entry name" value="ABC_transporter-like_CS"/>
</dbReference>
<dbReference type="CDD" id="cd03230">
    <property type="entry name" value="ABC_DR_subfamily_A"/>
    <property type="match status" value="1"/>
</dbReference>
<dbReference type="PROSITE" id="PS00211">
    <property type="entry name" value="ABC_TRANSPORTER_1"/>
    <property type="match status" value="1"/>
</dbReference>
<dbReference type="GO" id="GO:0005524">
    <property type="term" value="F:ATP binding"/>
    <property type="evidence" value="ECO:0007669"/>
    <property type="project" value="UniProtKB-KW"/>
</dbReference>
<dbReference type="RefSeq" id="WP_201406591.1">
    <property type="nucleotide sequence ID" value="NZ_CP067341.1"/>
</dbReference>
<dbReference type="InterPro" id="IPR003439">
    <property type="entry name" value="ABC_transporter-like_ATP-bd"/>
</dbReference>
<name>A0ABX7AWF4_9BACI</name>
<evidence type="ECO:0000259" key="4">
    <source>
        <dbReference type="PROSITE" id="PS50893"/>
    </source>
</evidence>
<protein>
    <submittedName>
        <fullName evidence="5">ABC transporter ATP-binding protein</fullName>
    </submittedName>
</protein>
<dbReference type="Pfam" id="PF00005">
    <property type="entry name" value="ABC_tran"/>
    <property type="match status" value="1"/>
</dbReference>
<organism evidence="5 6">
    <name type="scientific">Lysinibacillus agricola</name>
    <dbReference type="NCBI Taxonomy" id="2590012"/>
    <lineage>
        <taxon>Bacteria</taxon>
        <taxon>Bacillati</taxon>
        <taxon>Bacillota</taxon>
        <taxon>Bacilli</taxon>
        <taxon>Bacillales</taxon>
        <taxon>Bacillaceae</taxon>
        <taxon>Lysinibacillus</taxon>
    </lineage>
</organism>
<dbReference type="PANTHER" id="PTHR42939:SF1">
    <property type="entry name" value="ABC TRANSPORTER ATP-BINDING PROTEIN ALBC-RELATED"/>
    <property type="match status" value="1"/>
</dbReference>
<reference evidence="5 6" key="1">
    <citation type="submission" date="2020-01" db="EMBL/GenBank/DDBJ databases">
        <authorList>
            <person name="Liu G."/>
            <person name="Liu B."/>
        </authorList>
    </citation>
    <scope>NUCLEOTIDE SEQUENCE [LARGE SCALE GENOMIC DNA]</scope>
    <source>
        <strain evidence="5 6">FJAT-51161</strain>
    </source>
</reference>
<dbReference type="EMBL" id="CP067341">
    <property type="protein sequence ID" value="QQP12529.1"/>
    <property type="molecule type" value="Genomic_DNA"/>
</dbReference>
<dbReference type="PROSITE" id="PS50893">
    <property type="entry name" value="ABC_TRANSPORTER_2"/>
    <property type="match status" value="1"/>
</dbReference>
<evidence type="ECO:0000313" key="5">
    <source>
        <dbReference type="EMBL" id="QQP12529.1"/>
    </source>
</evidence>
<gene>
    <name evidence="5" type="ORF">FJQ98_26280</name>
</gene>
<evidence type="ECO:0000256" key="2">
    <source>
        <dbReference type="ARBA" id="ARBA00022741"/>
    </source>
</evidence>